<dbReference type="Gene3D" id="3.40.50.10140">
    <property type="entry name" value="Toll/interleukin-1 receptor homology (TIR) domain"/>
    <property type="match status" value="1"/>
</dbReference>
<dbReference type="AlphaFoldDB" id="A0A7R9Q278"/>
<dbReference type="OrthoDB" id="6527887at2759"/>
<feature type="domain" description="DBB" evidence="2">
    <location>
        <begin position="181"/>
        <end position="253"/>
    </location>
</feature>
<dbReference type="PANTHER" id="PTHR16267:SF11">
    <property type="entry name" value="STUMPS, ISOFORM E"/>
    <property type="match status" value="1"/>
</dbReference>
<accession>A0A7R9Q278</accession>
<evidence type="ECO:0000313" key="3">
    <source>
        <dbReference type="EMBL" id="CAD7629412.1"/>
    </source>
</evidence>
<dbReference type="EMBL" id="CAJPIZ010006817">
    <property type="protein sequence ID" value="CAG2109842.1"/>
    <property type="molecule type" value="Genomic_DNA"/>
</dbReference>
<proteinExistence type="predicted"/>
<evidence type="ECO:0008006" key="5">
    <source>
        <dbReference type="Google" id="ProtNLM"/>
    </source>
</evidence>
<dbReference type="InterPro" id="IPR001810">
    <property type="entry name" value="F-box_dom"/>
</dbReference>
<dbReference type="InterPro" id="IPR052446">
    <property type="entry name" value="B-cell_PI3K-Signaling_Adptrs"/>
</dbReference>
<sequence length="654" mass="77041">MLSFIIPEIVVLYASDGREWDRYLAEEFSQMIEFPLNIHHKQAEHLDEDYDHFHQQIPRYNAFILLISKEFLHTIQLLSHRMYTLTESMNPAKCLIMFCDCLETDVSDGHKRLLCGYRRCHRLVATQTDVKQFMINTVKCLSNILDLNRYKDHRVLNVSKKRYENFISIAPQFELSTDTIHTRNERIYILLESAVSETQRIHVSIGVTNDLLIVHWKNPYTLYFTIPEFMISYNDTLEISLICGHKHLGTQKILNTRSLDRNEFAMKYSLYDIPRSASLSHIQYRDRQVFIAFRVTNSLDRFGDDLCELLLSYLSLEDRFRCECVSKQFQRTVFTTITIITIDQKLKRKLCGPQYLNNNFIPKLAKKFPNLRTIDCQSVSIPPKTLFAPMFTRLNYNYPLNIHRLNLYHRLSHLKLHSLSEIFVYKTEFLVKNLTKIVCEVTTGFTRQMMSTFVANNRRLKSLHLKCESLETQLIVIEFVDQLPYLRELSVDLPSDQIPANTWLKIGQNCRQLTRFSLISRTMSAKTYVRTLDSMQHFRRLKRLSLKTVSFNLWRNPSASHELSVLRHCRRLTHLSLFTSRLTTDSFACIDQYLPRLQHLVIGDTRNTVTFDSFYHILKLPALKTLTIDGHHWPEVFDSRMHELAMVIGPKLEF</sequence>
<evidence type="ECO:0000259" key="1">
    <source>
        <dbReference type="Pfam" id="PF00646"/>
    </source>
</evidence>
<dbReference type="InterPro" id="IPR036047">
    <property type="entry name" value="F-box-like_dom_sf"/>
</dbReference>
<dbReference type="InterPro" id="IPR032675">
    <property type="entry name" value="LRR_dom_sf"/>
</dbReference>
<feature type="domain" description="F-box" evidence="1">
    <location>
        <begin position="302"/>
        <end position="333"/>
    </location>
</feature>
<dbReference type="InterPro" id="IPR017893">
    <property type="entry name" value="DBB_domain"/>
</dbReference>
<dbReference type="SUPFAM" id="SSF52047">
    <property type="entry name" value="RNI-like"/>
    <property type="match status" value="1"/>
</dbReference>
<dbReference type="PANTHER" id="PTHR16267">
    <property type="entry name" value="BANK1/PIK3AP1 FAMILY MEMBER"/>
    <property type="match status" value="1"/>
</dbReference>
<reference evidence="3" key="1">
    <citation type="submission" date="2020-11" db="EMBL/GenBank/DDBJ databases">
        <authorList>
            <person name="Tran Van P."/>
        </authorList>
    </citation>
    <scope>NUCLEOTIDE SEQUENCE</scope>
</reference>
<protein>
    <recommendedName>
        <fullName evidence="5">F-box domain-containing protein</fullName>
    </recommendedName>
</protein>
<evidence type="ECO:0000259" key="2">
    <source>
        <dbReference type="Pfam" id="PF14545"/>
    </source>
</evidence>
<dbReference type="Proteomes" id="UP000759131">
    <property type="component" value="Unassembled WGS sequence"/>
</dbReference>
<dbReference type="Pfam" id="PF14545">
    <property type="entry name" value="DBB"/>
    <property type="match status" value="1"/>
</dbReference>
<dbReference type="GO" id="GO:0005068">
    <property type="term" value="F:transmembrane receptor protein tyrosine kinase adaptor activity"/>
    <property type="evidence" value="ECO:0007669"/>
    <property type="project" value="TreeGrafter"/>
</dbReference>
<dbReference type="EMBL" id="OC861392">
    <property type="protein sequence ID" value="CAD7629412.1"/>
    <property type="molecule type" value="Genomic_DNA"/>
</dbReference>
<dbReference type="Pfam" id="PF00646">
    <property type="entry name" value="F-box"/>
    <property type="match status" value="1"/>
</dbReference>
<gene>
    <name evidence="3" type="ORF">OSB1V03_LOCUS9829</name>
</gene>
<dbReference type="Gene3D" id="3.80.10.10">
    <property type="entry name" value="Ribonuclease Inhibitor"/>
    <property type="match status" value="1"/>
</dbReference>
<keyword evidence="4" id="KW-1185">Reference proteome</keyword>
<dbReference type="SUPFAM" id="SSF81383">
    <property type="entry name" value="F-box domain"/>
    <property type="match status" value="1"/>
</dbReference>
<dbReference type="GO" id="GO:0005829">
    <property type="term" value="C:cytosol"/>
    <property type="evidence" value="ECO:0007669"/>
    <property type="project" value="TreeGrafter"/>
</dbReference>
<evidence type="ECO:0000313" key="4">
    <source>
        <dbReference type="Proteomes" id="UP000759131"/>
    </source>
</evidence>
<dbReference type="InterPro" id="IPR035897">
    <property type="entry name" value="Toll_tir_struct_dom_sf"/>
</dbReference>
<name>A0A7R9Q278_9ACAR</name>
<organism evidence="3">
    <name type="scientific">Medioppia subpectinata</name>
    <dbReference type="NCBI Taxonomy" id="1979941"/>
    <lineage>
        <taxon>Eukaryota</taxon>
        <taxon>Metazoa</taxon>
        <taxon>Ecdysozoa</taxon>
        <taxon>Arthropoda</taxon>
        <taxon>Chelicerata</taxon>
        <taxon>Arachnida</taxon>
        <taxon>Acari</taxon>
        <taxon>Acariformes</taxon>
        <taxon>Sarcoptiformes</taxon>
        <taxon>Oribatida</taxon>
        <taxon>Brachypylina</taxon>
        <taxon>Oppioidea</taxon>
        <taxon>Oppiidae</taxon>
        <taxon>Medioppia</taxon>
    </lineage>
</organism>
<dbReference type="GO" id="GO:0005104">
    <property type="term" value="F:fibroblast growth factor receptor binding"/>
    <property type="evidence" value="ECO:0007669"/>
    <property type="project" value="TreeGrafter"/>
</dbReference>